<dbReference type="Pfam" id="PF03147">
    <property type="entry name" value="FDX-ACB"/>
    <property type="match status" value="1"/>
</dbReference>
<dbReference type="SMART" id="SM00873">
    <property type="entry name" value="B3_4"/>
    <property type="match status" value="1"/>
</dbReference>
<proteinExistence type="inferred from homology"/>
<evidence type="ECO:0000256" key="6">
    <source>
        <dbReference type="ARBA" id="ARBA00022598"/>
    </source>
</evidence>
<evidence type="ECO:0000256" key="12">
    <source>
        <dbReference type="ARBA" id="ARBA00022917"/>
    </source>
</evidence>
<dbReference type="PROSITE" id="PS51483">
    <property type="entry name" value="B5"/>
    <property type="match status" value="1"/>
</dbReference>
<dbReference type="GO" id="GO:0005524">
    <property type="term" value="F:ATP binding"/>
    <property type="evidence" value="ECO:0007669"/>
    <property type="project" value="UniProtKB-UniRule"/>
</dbReference>
<evidence type="ECO:0000313" key="20">
    <source>
        <dbReference type="EMBL" id="PKQ28409.1"/>
    </source>
</evidence>
<evidence type="ECO:0000256" key="7">
    <source>
        <dbReference type="ARBA" id="ARBA00022723"/>
    </source>
</evidence>
<keyword evidence="4 15" id="KW-0963">Cytoplasm</keyword>
<dbReference type="CDD" id="cd02796">
    <property type="entry name" value="tRNA_bind_bactPheRS"/>
    <property type="match status" value="1"/>
</dbReference>
<feature type="domain" description="B5" evidence="19">
    <location>
        <begin position="403"/>
        <end position="477"/>
    </location>
</feature>
<gene>
    <name evidence="15" type="primary">pheT</name>
    <name evidence="20" type="ORF">CVT63_02890</name>
</gene>
<feature type="binding site" evidence="15">
    <location>
        <position position="465"/>
    </location>
    <ligand>
        <name>Mg(2+)</name>
        <dbReference type="ChEBI" id="CHEBI:18420"/>
        <note>shared with alpha subunit</note>
    </ligand>
</feature>
<dbReference type="FunFam" id="3.30.56.10:FF:000002">
    <property type="entry name" value="Phenylalanine--tRNA ligase beta subunit"/>
    <property type="match status" value="1"/>
</dbReference>
<name>A0A2N3G6R9_9ACTN</name>
<dbReference type="PANTHER" id="PTHR10947">
    <property type="entry name" value="PHENYLALANYL-TRNA SYNTHETASE BETA CHAIN AND LEUCINE-RICH REPEAT-CONTAINING PROTEIN 47"/>
    <property type="match status" value="1"/>
</dbReference>
<keyword evidence="10 15" id="KW-0460">Magnesium</keyword>
<dbReference type="InterPro" id="IPR002547">
    <property type="entry name" value="tRNA-bd_dom"/>
</dbReference>
<feature type="domain" description="TRNA-binding" evidence="17">
    <location>
        <begin position="39"/>
        <end position="149"/>
    </location>
</feature>
<evidence type="ECO:0000313" key="21">
    <source>
        <dbReference type="Proteomes" id="UP000233654"/>
    </source>
</evidence>
<feature type="binding site" evidence="15">
    <location>
        <position position="455"/>
    </location>
    <ligand>
        <name>Mg(2+)</name>
        <dbReference type="ChEBI" id="CHEBI:18420"/>
        <note>shared with alpha subunit</note>
    </ligand>
</feature>
<comment type="caution">
    <text evidence="20">The sequence shown here is derived from an EMBL/GenBank/DDBJ whole genome shotgun (WGS) entry which is preliminary data.</text>
</comment>
<dbReference type="Pfam" id="PF03483">
    <property type="entry name" value="B3_4"/>
    <property type="match status" value="1"/>
</dbReference>
<keyword evidence="11 16" id="KW-0694">RNA-binding</keyword>
<evidence type="ECO:0000256" key="15">
    <source>
        <dbReference type="HAMAP-Rule" id="MF_00283"/>
    </source>
</evidence>
<evidence type="ECO:0000256" key="10">
    <source>
        <dbReference type="ARBA" id="ARBA00022842"/>
    </source>
</evidence>
<dbReference type="InterPro" id="IPR009061">
    <property type="entry name" value="DNA-bd_dom_put_sf"/>
</dbReference>
<comment type="catalytic activity">
    <reaction evidence="14 15">
        <text>tRNA(Phe) + L-phenylalanine + ATP = L-phenylalanyl-tRNA(Phe) + AMP + diphosphate + H(+)</text>
        <dbReference type="Rhea" id="RHEA:19413"/>
        <dbReference type="Rhea" id="RHEA-COMP:9668"/>
        <dbReference type="Rhea" id="RHEA-COMP:9699"/>
        <dbReference type="ChEBI" id="CHEBI:15378"/>
        <dbReference type="ChEBI" id="CHEBI:30616"/>
        <dbReference type="ChEBI" id="CHEBI:33019"/>
        <dbReference type="ChEBI" id="CHEBI:58095"/>
        <dbReference type="ChEBI" id="CHEBI:78442"/>
        <dbReference type="ChEBI" id="CHEBI:78531"/>
        <dbReference type="ChEBI" id="CHEBI:456215"/>
        <dbReference type="EC" id="6.1.1.20"/>
    </reaction>
</comment>
<evidence type="ECO:0000256" key="13">
    <source>
        <dbReference type="ARBA" id="ARBA00023146"/>
    </source>
</evidence>
<comment type="subunit">
    <text evidence="3 15">Tetramer of two alpha and two beta subunits.</text>
</comment>
<dbReference type="InterPro" id="IPR005146">
    <property type="entry name" value="B3/B4_tRNA-bd"/>
</dbReference>
<evidence type="ECO:0000259" key="19">
    <source>
        <dbReference type="PROSITE" id="PS51483"/>
    </source>
</evidence>
<dbReference type="SMART" id="SM00896">
    <property type="entry name" value="FDX-ACB"/>
    <property type="match status" value="1"/>
</dbReference>
<comment type="similarity">
    <text evidence="2 15">Belongs to the phenylalanyl-tRNA synthetase beta subunit family. Type 1 subfamily.</text>
</comment>
<dbReference type="InterPro" id="IPR020825">
    <property type="entry name" value="Phe-tRNA_synthase-like_B3/B4"/>
</dbReference>
<keyword evidence="12 15" id="KW-0648">Protein biosynthesis</keyword>
<dbReference type="Gene3D" id="3.30.56.10">
    <property type="match status" value="2"/>
</dbReference>
<evidence type="ECO:0000256" key="2">
    <source>
        <dbReference type="ARBA" id="ARBA00008653"/>
    </source>
</evidence>
<dbReference type="GO" id="GO:0009328">
    <property type="term" value="C:phenylalanine-tRNA ligase complex"/>
    <property type="evidence" value="ECO:0007669"/>
    <property type="project" value="TreeGrafter"/>
</dbReference>
<dbReference type="SUPFAM" id="SSF56037">
    <property type="entry name" value="PheT/TilS domain"/>
    <property type="match status" value="1"/>
</dbReference>
<dbReference type="Gene3D" id="3.30.70.380">
    <property type="entry name" value="Ferrodoxin-fold anticodon-binding domain"/>
    <property type="match status" value="1"/>
</dbReference>
<evidence type="ECO:0000256" key="14">
    <source>
        <dbReference type="ARBA" id="ARBA00049255"/>
    </source>
</evidence>
<comment type="cofactor">
    <cofactor evidence="15">
        <name>Mg(2+)</name>
        <dbReference type="ChEBI" id="CHEBI:18420"/>
    </cofactor>
    <text evidence="15">Binds 2 magnesium ions per tetramer.</text>
</comment>
<dbReference type="GO" id="GO:0006432">
    <property type="term" value="P:phenylalanyl-tRNA aminoacylation"/>
    <property type="evidence" value="ECO:0007669"/>
    <property type="project" value="UniProtKB-UniRule"/>
</dbReference>
<keyword evidence="6 15" id="KW-0436">Ligase</keyword>
<dbReference type="Proteomes" id="UP000233654">
    <property type="component" value="Unassembled WGS sequence"/>
</dbReference>
<evidence type="ECO:0000259" key="17">
    <source>
        <dbReference type="PROSITE" id="PS50886"/>
    </source>
</evidence>
<dbReference type="InterPro" id="IPR041616">
    <property type="entry name" value="PheRS_beta_core"/>
</dbReference>
<dbReference type="PANTHER" id="PTHR10947:SF0">
    <property type="entry name" value="PHENYLALANINE--TRNA LIGASE BETA SUBUNIT"/>
    <property type="match status" value="1"/>
</dbReference>
<dbReference type="SUPFAM" id="SSF54991">
    <property type="entry name" value="Anticodon-binding domain of PheRS"/>
    <property type="match status" value="1"/>
</dbReference>
<keyword evidence="13 15" id="KW-0030">Aminoacyl-tRNA synthetase</keyword>
<dbReference type="SUPFAM" id="SSF50249">
    <property type="entry name" value="Nucleic acid-binding proteins"/>
    <property type="match status" value="1"/>
</dbReference>
<evidence type="ECO:0000256" key="5">
    <source>
        <dbReference type="ARBA" id="ARBA00022555"/>
    </source>
</evidence>
<dbReference type="PROSITE" id="PS50886">
    <property type="entry name" value="TRBD"/>
    <property type="match status" value="1"/>
</dbReference>
<dbReference type="InterPro" id="IPR045864">
    <property type="entry name" value="aa-tRNA-synth_II/BPL/LPL"/>
</dbReference>
<dbReference type="GO" id="GO:0004826">
    <property type="term" value="F:phenylalanine-tRNA ligase activity"/>
    <property type="evidence" value="ECO:0007669"/>
    <property type="project" value="UniProtKB-UniRule"/>
</dbReference>
<dbReference type="GO" id="GO:0000287">
    <property type="term" value="F:magnesium ion binding"/>
    <property type="evidence" value="ECO:0007669"/>
    <property type="project" value="UniProtKB-UniRule"/>
</dbReference>
<dbReference type="NCBIfam" id="TIGR00472">
    <property type="entry name" value="pheT_bact"/>
    <property type="match status" value="1"/>
</dbReference>
<dbReference type="InterPro" id="IPR033714">
    <property type="entry name" value="tRNA_bind_bactPheRS"/>
</dbReference>
<accession>A0A2N3G6R9</accession>
<keyword evidence="9 15" id="KW-0067">ATP-binding</keyword>
<dbReference type="FunFam" id="3.30.70.380:FF:000001">
    <property type="entry name" value="Phenylalanine--tRNA ligase beta subunit"/>
    <property type="match status" value="1"/>
</dbReference>
<dbReference type="EC" id="6.1.1.20" evidence="15"/>
<dbReference type="CDD" id="cd00769">
    <property type="entry name" value="PheRS_beta_core"/>
    <property type="match status" value="1"/>
</dbReference>
<dbReference type="EMBL" id="PHEX01000017">
    <property type="protein sequence ID" value="PKQ28409.1"/>
    <property type="molecule type" value="Genomic_DNA"/>
</dbReference>
<evidence type="ECO:0000256" key="4">
    <source>
        <dbReference type="ARBA" id="ARBA00022490"/>
    </source>
</evidence>
<dbReference type="SUPFAM" id="SSF46955">
    <property type="entry name" value="Putative DNA-binding domain"/>
    <property type="match status" value="1"/>
</dbReference>
<feature type="binding site" evidence="15">
    <location>
        <position position="464"/>
    </location>
    <ligand>
        <name>Mg(2+)</name>
        <dbReference type="ChEBI" id="CHEBI:18420"/>
        <note>shared with alpha subunit</note>
    </ligand>
</feature>
<dbReference type="SUPFAM" id="SSF55681">
    <property type="entry name" value="Class II aaRS and biotin synthetases"/>
    <property type="match status" value="1"/>
</dbReference>
<dbReference type="Gene3D" id="3.50.40.10">
    <property type="entry name" value="Phenylalanyl-trna Synthetase, Chain B, domain 3"/>
    <property type="match status" value="1"/>
</dbReference>
<dbReference type="Pfam" id="PF17759">
    <property type="entry name" value="tRNA_synthFbeta"/>
    <property type="match status" value="1"/>
</dbReference>
<dbReference type="Pfam" id="PF03484">
    <property type="entry name" value="B5"/>
    <property type="match status" value="1"/>
</dbReference>
<reference evidence="20 21" key="1">
    <citation type="journal article" date="2017" name="ISME J.">
        <title>Potential for microbial H2 and metal transformations associated with novel bacteria and archaea in deep terrestrial subsurface sediments.</title>
        <authorList>
            <person name="Hernsdorf A.W."/>
            <person name="Amano Y."/>
            <person name="Miyakawa K."/>
            <person name="Ise K."/>
            <person name="Suzuki Y."/>
            <person name="Anantharaman K."/>
            <person name="Probst A."/>
            <person name="Burstein D."/>
            <person name="Thomas B.C."/>
            <person name="Banfield J.F."/>
        </authorList>
    </citation>
    <scope>NUCLEOTIDE SEQUENCE [LARGE SCALE GENOMIC DNA]</scope>
    <source>
        <strain evidence="20">HGW-Actinobacteria-3</strain>
    </source>
</reference>
<dbReference type="PROSITE" id="PS51447">
    <property type="entry name" value="FDX_ACB"/>
    <property type="match status" value="1"/>
</dbReference>
<evidence type="ECO:0000256" key="1">
    <source>
        <dbReference type="ARBA" id="ARBA00004496"/>
    </source>
</evidence>
<dbReference type="InterPro" id="IPR004532">
    <property type="entry name" value="Phe-tRNA-ligase_IIc_bsu_bact"/>
</dbReference>
<dbReference type="Pfam" id="PF01588">
    <property type="entry name" value="tRNA_bind"/>
    <property type="match status" value="1"/>
</dbReference>
<protein>
    <recommendedName>
        <fullName evidence="15">Phenylalanine--tRNA ligase beta subunit</fullName>
        <ecNumber evidence="15">6.1.1.20</ecNumber>
    </recommendedName>
    <alternativeName>
        <fullName evidence="15">Phenylalanyl-tRNA synthetase beta subunit</fullName>
        <shortName evidence="15">PheRS</shortName>
    </alternativeName>
</protein>
<comment type="subcellular location">
    <subcellularLocation>
        <location evidence="1 15">Cytoplasm</location>
    </subcellularLocation>
</comment>
<dbReference type="InterPro" id="IPR012340">
    <property type="entry name" value="NA-bd_OB-fold"/>
</dbReference>
<evidence type="ECO:0000256" key="11">
    <source>
        <dbReference type="ARBA" id="ARBA00022884"/>
    </source>
</evidence>
<dbReference type="Gene3D" id="2.40.50.140">
    <property type="entry name" value="Nucleic acid-binding proteins"/>
    <property type="match status" value="1"/>
</dbReference>
<dbReference type="HAMAP" id="MF_00283">
    <property type="entry name" value="Phe_tRNA_synth_beta1"/>
    <property type="match status" value="1"/>
</dbReference>
<evidence type="ECO:0000256" key="8">
    <source>
        <dbReference type="ARBA" id="ARBA00022741"/>
    </source>
</evidence>
<dbReference type="InterPro" id="IPR036690">
    <property type="entry name" value="Fdx_antiC-bd_sf"/>
</dbReference>
<sequence>MRVSLEWLKEYVDISMTAQELADALSMSGTAVDRVLTLDGGVTGVVVARVVEVKPHQNADNLRIAVVDDGTSVREIVCGAPNLEAGMMSPFAREGAMLPAVSTKPLRKARIRGVESDGMLLSAVELGISDERAGILELPPDTPLGVDLSDILPLEDVVLDLEITPNRPDCMSMTGVAREVSALTGAPIHMPVAGPREKVSKAGEFATIIVEDTEGCPRYTAMAVTGVTIGPSPAWMQRRLMAAGVRPISNVVDVTNYVLLETGQPLHVFDLDLLSGKSIVVRRARPSEIMRTLDGVDRSLDDRSLVIADADKPVALAGIMGGEGSHVTDHSTNLLIESAHFDSTSILLTSRRLGIRTEASARFERGVDPSGTSFAAMRASRLIVELSGGRLAEGEIDVYPAPVPPRKIFLRPGRVNSVLGTDIAASEMTKILKSLGAGVEKGEALSVTVPTYRRDLEREIDLIEEIARVCGYDRIRESLPVGGGVKAGPTREQSLFSTLVDTLVAQGLSQVVTYSFMNPGDLDSLEIPKSDERRRVVALLNPLAETGEVMRTTLVPGLLRVAAGNINRGKRDLSLFETGRAFIARGKDELPREIESIALLLCGSADEAGWSRENRAFDFFDLKGVIENLGLSLAVEKLEFDTGREPFLAAGRAASVMIDGNVAGYIGQLHPRVAAAYDIDGEFYIGEILTEIFVESGMSRVYNPVGRYPGVKVDIAVVVEENLGARVVEESIRESGGTLLESVRLFDVYRGPQVAGGKKSLAYALEFGSSSGTLTDEQAHAELKEIIAGLEKNLGASIRGREREGEDS</sequence>
<evidence type="ECO:0000259" key="18">
    <source>
        <dbReference type="PROSITE" id="PS51447"/>
    </source>
</evidence>
<feature type="domain" description="FDX-ACB" evidence="18">
    <location>
        <begin position="706"/>
        <end position="799"/>
    </location>
</feature>
<keyword evidence="5 16" id="KW-0820">tRNA-binding</keyword>
<evidence type="ECO:0000256" key="3">
    <source>
        <dbReference type="ARBA" id="ARBA00011209"/>
    </source>
</evidence>
<dbReference type="FunFam" id="3.50.40.10:FF:000001">
    <property type="entry name" value="Phenylalanine--tRNA ligase beta subunit"/>
    <property type="match status" value="1"/>
</dbReference>
<keyword evidence="7 15" id="KW-0479">Metal-binding</keyword>
<dbReference type="SMART" id="SM00874">
    <property type="entry name" value="B5"/>
    <property type="match status" value="1"/>
</dbReference>
<organism evidence="20 21">
    <name type="scientific">Candidatus Anoxymicrobium japonicum</name>
    <dbReference type="NCBI Taxonomy" id="2013648"/>
    <lineage>
        <taxon>Bacteria</taxon>
        <taxon>Bacillati</taxon>
        <taxon>Actinomycetota</taxon>
        <taxon>Candidatus Geothermincolia</taxon>
        <taxon>Candidatus Geothermincolales</taxon>
        <taxon>Candidatus Anoxymicrobiaceae</taxon>
        <taxon>Candidatus Anoxymicrobium</taxon>
    </lineage>
</organism>
<dbReference type="InterPro" id="IPR005121">
    <property type="entry name" value="Fdx_antiC-bd"/>
</dbReference>
<dbReference type="AlphaFoldDB" id="A0A2N3G6R9"/>
<dbReference type="GO" id="GO:0000049">
    <property type="term" value="F:tRNA binding"/>
    <property type="evidence" value="ECO:0007669"/>
    <property type="project" value="UniProtKB-UniRule"/>
</dbReference>
<evidence type="ECO:0000256" key="9">
    <source>
        <dbReference type="ARBA" id="ARBA00022840"/>
    </source>
</evidence>
<dbReference type="Gene3D" id="3.30.930.10">
    <property type="entry name" value="Bira Bifunctional Protein, Domain 2"/>
    <property type="match status" value="1"/>
</dbReference>
<feature type="binding site" evidence="15">
    <location>
        <position position="461"/>
    </location>
    <ligand>
        <name>Mg(2+)</name>
        <dbReference type="ChEBI" id="CHEBI:18420"/>
        <note>shared with alpha subunit</note>
    </ligand>
</feature>
<dbReference type="InterPro" id="IPR005147">
    <property type="entry name" value="tRNA_synthase_B5-dom"/>
</dbReference>
<evidence type="ECO:0000256" key="16">
    <source>
        <dbReference type="PROSITE-ProRule" id="PRU00209"/>
    </source>
</evidence>
<dbReference type="InterPro" id="IPR045060">
    <property type="entry name" value="Phe-tRNA-ligase_IIc_bsu"/>
</dbReference>
<keyword evidence="8 15" id="KW-0547">Nucleotide-binding</keyword>